<sequence length="499" mass="54052">MFICLAYVLGRKYRVLPMRPPALLCIQCRVHDEMGTVSMNGKFDETPTDFNGILGNKYAFKINMDEWQSMKLSPSLTFHNVFGDPQIINVLMPMVTPLKGETNDAAMKDTIVLLDTWLGVLCTVSIEVATDGDVGFQDTVDNVSHRAHGSDLESDWIERVRGDESGVCVYGVRRAGIRGQRLTVECEDSEVEVSQKDISTIRVPLDTSVSVLSIGLQRTCVDALRWSDGEIVNQADTVEYDGYCVHREEGHSLELGKGGRMGCTSGGGVLVCNERRQLLDIGEVLVSRLHAVRRVVTGEICVTLMTNLMEWKVGGVVGGAVVEEITRGVYLQLIRWYGGVGSVWCYCGGEDIVMVGLNGVTVGQRFMVGMVVSVVGGGMMGLGVGVVEWGWSCGKGDLGWLKFGYRGSCGWVDCGVSGSEREGVGFVGGGVDLGCVMVGYLYCWGEVSGLVFGCGVVVGGRIVVGVGGKEVSVVLVDEYFGTRRSRSFDNRSNDVLDME</sequence>
<accession>A0ABQ5IJ68</accession>
<dbReference type="Proteomes" id="UP001151760">
    <property type="component" value="Unassembled WGS sequence"/>
</dbReference>
<reference evidence="1" key="2">
    <citation type="submission" date="2022-01" db="EMBL/GenBank/DDBJ databases">
        <authorList>
            <person name="Yamashiro T."/>
            <person name="Shiraishi A."/>
            <person name="Satake H."/>
            <person name="Nakayama K."/>
        </authorList>
    </citation>
    <scope>NUCLEOTIDE SEQUENCE</scope>
</reference>
<evidence type="ECO:0000313" key="1">
    <source>
        <dbReference type="EMBL" id="GJU00234.1"/>
    </source>
</evidence>
<protein>
    <submittedName>
        <fullName evidence="1">Uncharacterized protein</fullName>
    </submittedName>
</protein>
<comment type="caution">
    <text evidence="1">The sequence shown here is derived from an EMBL/GenBank/DDBJ whole genome shotgun (WGS) entry which is preliminary data.</text>
</comment>
<gene>
    <name evidence="1" type="ORF">Tco_1110572</name>
</gene>
<reference evidence="1" key="1">
    <citation type="journal article" date="2022" name="Int. J. Mol. Sci.">
        <title>Draft Genome of Tanacetum Coccineum: Genomic Comparison of Closely Related Tanacetum-Family Plants.</title>
        <authorList>
            <person name="Yamashiro T."/>
            <person name="Shiraishi A."/>
            <person name="Nakayama K."/>
            <person name="Satake H."/>
        </authorList>
    </citation>
    <scope>NUCLEOTIDE SEQUENCE</scope>
</reference>
<evidence type="ECO:0000313" key="2">
    <source>
        <dbReference type="Proteomes" id="UP001151760"/>
    </source>
</evidence>
<keyword evidence="2" id="KW-1185">Reference proteome</keyword>
<organism evidence="1 2">
    <name type="scientific">Tanacetum coccineum</name>
    <dbReference type="NCBI Taxonomy" id="301880"/>
    <lineage>
        <taxon>Eukaryota</taxon>
        <taxon>Viridiplantae</taxon>
        <taxon>Streptophyta</taxon>
        <taxon>Embryophyta</taxon>
        <taxon>Tracheophyta</taxon>
        <taxon>Spermatophyta</taxon>
        <taxon>Magnoliopsida</taxon>
        <taxon>eudicotyledons</taxon>
        <taxon>Gunneridae</taxon>
        <taxon>Pentapetalae</taxon>
        <taxon>asterids</taxon>
        <taxon>campanulids</taxon>
        <taxon>Asterales</taxon>
        <taxon>Asteraceae</taxon>
        <taxon>Asteroideae</taxon>
        <taxon>Anthemideae</taxon>
        <taxon>Anthemidinae</taxon>
        <taxon>Tanacetum</taxon>
    </lineage>
</organism>
<dbReference type="EMBL" id="BQNB010020844">
    <property type="protein sequence ID" value="GJU00234.1"/>
    <property type="molecule type" value="Genomic_DNA"/>
</dbReference>
<name>A0ABQ5IJ68_9ASTR</name>
<proteinExistence type="predicted"/>